<feature type="compositionally biased region" description="Acidic residues" evidence="2">
    <location>
        <begin position="47"/>
        <end position="56"/>
    </location>
</feature>
<organism evidence="3 4">
    <name type="scientific">Corynespora cassiicola Philippines</name>
    <dbReference type="NCBI Taxonomy" id="1448308"/>
    <lineage>
        <taxon>Eukaryota</taxon>
        <taxon>Fungi</taxon>
        <taxon>Dikarya</taxon>
        <taxon>Ascomycota</taxon>
        <taxon>Pezizomycotina</taxon>
        <taxon>Dothideomycetes</taxon>
        <taxon>Pleosporomycetidae</taxon>
        <taxon>Pleosporales</taxon>
        <taxon>Corynesporascaceae</taxon>
        <taxon>Corynespora</taxon>
    </lineage>
</organism>
<dbReference type="Proteomes" id="UP000240883">
    <property type="component" value="Unassembled WGS sequence"/>
</dbReference>
<evidence type="ECO:0000313" key="3">
    <source>
        <dbReference type="EMBL" id="PSN61623.1"/>
    </source>
</evidence>
<keyword evidence="4" id="KW-1185">Reference proteome</keyword>
<evidence type="ECO:0000256" key="2">
    <source>
        <dbReference type="SAM" id="MobiDB-lite"/>
    </source>
</evidence>
<evidence type="ECO:0000256" key="1">
    <source>
        <dbReference type="SAM" id="Coils"/>
    </source>
</evidence>
<name>A0A2T2N882_CORCC</name>
<proteinExistence type="predicted"/>
<feature type="region of interest" description="Disordered" evidence="2">
    <location>
        <begin position="1"/>
        <end position="105"/>
    </location>
</feature>
<feature type="region of interest" description="Disordered" evidence="2">
    <location>
        <begin position="184"/>
        <end position="207"/>
    </location>
</feature>
<feature type="compositionally biased region" description="Polar residues" evidence="2">
    <location>
        <begin position="66"/>
        <end position="89"/>
    </location>
</feature>
<gene>
    <name evidence="3" type="ORF">BS50DRAFT_651015</name>
</gene>
<feature type="compositionally biased region" description="Polar residues" evidence="2">
    <location>
        <begin position="20"/>
        <end position="30"/>
    </location>
</feature>
<sequence length="365" mass="39770">MNTSGRAKRNGKCQLPIRSPTLTGSRTQGLAQEPIPVSSASSSDSSQADEDPSAEDPFDKRPNGWTAVNASSHLPTTPTSYGMFSNSKTPGKRAAYGNSSTPKRRLVKKRDMNGEAFDEEHNSVVVPEHSSSPAVANSPELVEKSLDDELFLTHYLRHFTETPSPAEPENNDSLFIAHLSPAVDNTRGKRNNNVSESEGPASLPTNDTINVHVNATAYLNDDKIYEGLEDAKKEQVKLYLGLKAKRKSHAEQAAKLASIEAKHEAAEKALIKQRDDAIRKIADDAEKRLEQMKNDLAAEREGIVGKGLERKEDASGRLHDFEIAGEDHEAAEQQMVSLERSGGFAFGLAVAMVQAKLDQMGRVEG</sequence>
<reference evidence="3 4" key="1">
    <citation type="journal article" date="2018" name="Front. Microbiol.">
        <title>Genome-Wide Analysis of Corynespora cassiicola Leaf Fall Disease Putative Effectors.</title>
        <authorList>
            <person name="Lopez D."/>
            <person name="Ribeiro S."/>
            <person name="Label P."/>
            <person name="Fumanal B."/>
            <person name="Venisse J.S."/>
            <person name="Kohler A."/>
            <person name="de Oliveira R.R."/>
            <person name="Labutti K."/>
            <person name="Lipzen A."/>
            <person name="Lail K."/>
            <person name="Bauer D."/>
            <person name="Ohm R.A."/>
            <person name="Barry K.W."/>
            <person name="Spatafora J."/>
            <person name="Grigoriev I.V."/>
            <person name="Martin F.M."/>
            <person name="Pujade-Renaud V."/>
        </authorList>
    </citation>
    <scope>NUCLEOTIDE SEQUENCE [LARGE SCALE GENOMIC DNA]</scope>
    <source>
        <strain evidence="3 4">Philippines</strain>
    </source>
</reference>
<feature type="compositionally biased region" description="Low complexity" evidence="2">
    <location>
        <begin position="33"/>
        <end position="46"/>
    </location>
</feature>
<keyword evidence="1" id="KW-0175">Coiled coil</keyword>
<feature type="compositionally biased region" description="Basic residues" evidence="2">
    <location>
        <begin position="1"/>
        <end position="11"/>
    </location>
</feature>
<dbReference type="EMBL" id="KZ678143">
    <property type="protein sequence ID" value="PSN61623.1"/>
    <property type="molecule type" value="Genomic_DNA"/>
</dbReference>
<accession>A0A2T2N882</accession>
<protein>
    <submittedName>
        <fullName evidence="3">Uncharacterized protein</fullName>
    </submittedName>
</protein>
<feature type="coiled-coil region" evidence="1">
    <location>
        <begin position="249"/>
        <end position="302"/>
    </location>
</feature>
<evidence type="ECO:0000313" key="4">
    <source>
        <dbReference type="Proteomes" id="UP000240883"/>
    </source>
</evidence>
<dbReference type="AlphaFoldDB" id="A0A2T2N882"/>